<name>A0A167HLJ0_CALVF</name>
<feature type="compositionally biased region" description="Low complexity" evidence="1">
    <location>
        <begin position="331"/>
        <end position="348"/>
    </location>
</feature>
<organism evidence="2 3">
    <name type="scientific">Calocera viscosa (strain TUFC12733)</name>
    <dbReference type="NCBI Taxonomy" id="1330018"/>
    <lineage>
        <taxon>Eukaryota</taxon>
        <taxon>Fungi</taxon>
        <taxon>Dikarya</taxon>
        <taxon>Basidiomycota</taxon>
        <taxon>Agaricomycotina</taxon>
        <taxon>Dacrymycetes</taxon>
        <taxon>Dacrymycetales</taxon>
        <taxon>Dacrymycetaceae</taxon>
        <taxon>Calocera</taxon>
    </lineage>
</organism>
<evidence type="ECO:0000313" key="2">
    <source>
        <dbReference type="EMBL" id="KZO91755.1"/>
    </source>
</evidence>
<accession>A0A167HLJ0</accession>
<feature type="compositionally biased region" description="Low complexity" evidence="1">
    <location>
        <begin position="11"/>
        <end position="22"/>
    </location>
</feature>
<evidence type="ECO:0000256" key="1">
    <source>
        <dbReference type="SAM" id="MobiDB-lite"/>
    </source>
</evidence>
<feature type="compositionally biased region" description="Low complexity" evidence="1">
    <location>
        <begin position="358"/>
        <end position="368"/>
    </location>
</feature>
<reference evidence="2 3" key="1">
    <citation type="journal article" date="2016" name="Mol. Biol. Evol.">
        <title>Comparative Genomics of Early-Diverging Mushroom-Forming Fungi Provides Insights into the Origins of Lignocellulose Decay Capabilities.</title>
        <authorList>
            <person name="Nagy L.G."/>
            <person name="Riley R."/>
            <person name="Tritt A."/>
            <person name="Adam C."/>
            <person name="Daum C."/>
            <person name="Floudas D."/>
            <person name="Sun H."/>
            <person name="Yadav J.S."/>
            <person name="Pangilinan J."/>
            <person name="Larsson K.H."/>
            <person name="Matsuura K."/>
            <person name="Barry K."/>
            <person name="Labutti K."/>
            <person name="Kuo R."/>
            <person name="Ohm R.A."/>
            <person name="Bhattacharya S.S."/>
            <person name="Shirouzu T."/>
            <person name="Yoshinaga Y."/>
            <person name="Martin F.M."/>
            <person name="Grigoriev I.V."/>
            <person name="Hibbett D.S."/>
        </authorList>
    </citation>
    <scope>NUCLEOTIDE SEQUENCE [LARGE SCALE GENOMIC DNA]</scope>
    <source>
        <strain evidence="2 3">TUFC12733</strain>
    </source>
</reference>
<feature type="region of interest" description="Disordered" evidence="1">
    <location>
        <begin position="42"/>
        <end position="61"/>
    </location>
</feature>
<feature type="compositionally biased region" description="Pro residues" evidence="1">
    <location>
        <begin position="23"/>
        <end position="32"/>
    </location>
</feature>
<keyword evidence="3" id="KW-1185">Reference proteome</keyword>
<feature type="compositionally biased region" description="Pro residues" evidence="1">
    <location>
        <begin position="284"/>
        <end position="306"/>
    </location>
</feature>
<feature type="region of interest" description="Disordered" evidence="1">
    <location>
        <begin position="100"/>
        <end position="119"/>
    </location>
</feature>
<dbReference type="AlphaFoldDB" id="A0A167HLJ0"/>
<dbReference type="Proteomes" id="UP000076738">
    <property type="component" value="Unassembled WGS sequence"/>
</dbReference>
<gene>
    <name evidence="2" type="ORF">CALVIDRAFT_601972</name>
</gene>
<proteinExistence type="predicted"/>
<feature type="region of interest" description="Disordered" evidence="1">
    <location>
        <begin position="222"/>
        <end position="244"/>
    </location>
</feature>
<feature type="region of interest" description="Disordered" evidence="1">
    <location>
        <begin position="1"/>
        <end position="37"/>
    </location>
</feature>
<protein>
    <submittedName>
        <fullName evidence="2">Uncharacterized protein</fullName>
    </submittedName>
</protein>
<evidence type="ECO:0000313" key="3">
    <source>
        <dbReference type="Proteomes" id="UP000076738"/>
    </source>
</evidence>
<feature type="compositionally biased region" description="Low complexity" evidence="1">
    <location>
        <begin position="42"/>
        <end position="56"/>
    </location>
</feature>
<dbReference type="OrthoDB" id="10659863at2759"/>
<dbReference type="EMBL" id="KV417318">
    <property type="protein sequence ID" value="KZO91755.1"/>
    <property type="molecule type" value="Genomic_DNA"/>
</dbReference>
<feature type="region of interest" description="Disordered" evidence="1">
    <location>
        <begin position="282"/>
        <end position="368"/>
    </location>
</feature>
<sequence length="396" mass="41329">MAALLTALRNSGLLRPRRLSGPSVPPPVPPKPAGRTRAFTFTPVSASSSASVSSTPAPDPHVLPKLAQHQRAHTVLPARPGMQRQPSGPLLRLRKLTVRRKPKVSPPVPAKDQPQRTGLKREKTVKRLRGMGVYVVTTVEQIYEQALIPFSGPSHSRGPSLAFAGSHSRGPSVAFAGSGSHSRGASLAFARNPHSRNGSTTVHAHKRASTLGGLHSRKTSLAGLAGQGKGHGRTMSSSSMMRGEKRASVGIGIGGKRFSNMVNRRASQQLMGAMNLLEMADRPPAAPAPAPAAEPAPAGVPSPAPVPLAEGLTALSSTSPAHVESQPAPPSSFSFPSGSFTFPSASSTESPDSRSRMSTALSLGGEESSLLLSEAGRRRLLRLETRSASRLALARG</sequence>